<dbReference type="InterPro" id="IPR000792">
    <property type="entry name" value="Tscrpt_reg_LuxR_C"/>
</dbReference>
<dbReference type="InterPro" id="IPR001789">
    <property type="entry name" value="Sig_transdc_resp-reg_receiver"/>
</dbReference>
<evidence type="ECO:0000256" key="1">
    <source>
        <dbReference type="ARBA" id="ARBA00023015"/>
    </source>
</evidence>
<evidence type="ECO:0000313" key="7">
    <source>
        <dbReference type="EMBL" id="MQY06530.1"/>
    </source>
</evidence>
<protein>
    <submittedName>
        <fullName evidence="7">Putative transcriptional regulatory protein NarL</fullName>
    </submittedName>
</protein>
<dbReference type="GO" id="GO:0000160">
    <property type="term" value="P:phosphorelay signal transduction system"/>
    <property type="evidence" value="ECO:0007669"/>
    <property type="project" value="InterPro"/>
</dbReference>
<keyword evidence="8" id="KW-1185">Reference proteome</keyword>
<evidence type="ECO:0000259" key="6">
    <source>
        <dbReference type="PROSITE" id="PS50110"/>
    </source>
</evidence>
<evidence type="ECO:0000313" key="8">
    <source>
        <dbReference type="Proteomes" id="UP000487268"/>
    </source>
</evidence>
<dbReference type="PROSITE" id="PS50043">
    <property type="entry name" value="HTH_LUXR_2"/>
    <property type="match status" value="1"/>
</dbReference>
<dbReference type="Pfam" id="PF00196">
    <property type="entry name" value="GerE"/>
    <property type="match status" value="1"/>
</dbReference>
<dbReference type="PROSITE" id="PS50110">
    <property type="entry name" value="RESPONSE_REGULATORY"/>
    <property type="match status" value="1"/>
</dbReference>
<dbReference type="GO" id="GO:0003677">
    <property type="term" value="F:DNA binding"/>
    <property type="evidence" value="ECO:0007669"/>
    <property type="project" value="UniProtKB-KW"/>
</dbReference>
<dbReference type="Gene3D" id="1.10.10.10">
    <property type="entry name" value="Winged helix-like DNA-binding domain superfamily/Winged helix DNA-binding domain"/>
    <property type="match status" value="1"/>
</dbReference>
<comment type="caution">
    <text evidence="7">The sequence shown here is derived from an EMBL/GenBank/DDBJ whole genome shotgun (WGS) entry which is preliminary data.</text>
</comment>
<dbReference type="PROSITE" id="PS00622">
    <property type="entry name" value="HTH_LUXR_1"/>
    <property type="match status" value="1"/>
</dbReference>
<dbReference type="PANTHER" id="PTHR44688">
    <property type="entry name" value="DNA-BINDING TRANSCRIPTIONAL ACTIVATOR DEVR_DOSR"/>
    <property type="match status" value="1"/>
</dbReference>
<dbReference type="SMART" id="SM00421">
    <property type="entry name" value="HTH_LUXR"/>
    <property type="match status" value="1"/>
</dbReference>
<sequence length="200" mass="20922">MNVDETAPLRVLVVDGDPHARADAVSRLAGSDELEVVAETADGAGAVDLAERLRPDIVLIGAGAARTGHAAPLSRASRVFVLAGAEDRGTVEGALRAGACGHLVPGAFTARDLIRSVRDASRVSLGLSAREAEVMDLIASGRSNGEIARQLFLSEKTVKNHVNRIYSKLGVSSRATAIALWRGMMSVLPGRERPGANDSH</sequence>
<dbReference type="RefSeq" id="WP_153535841.1">
    <property type="nucleotide sequence ID" value="NZ_WEGH01000003.1"/>
</dbReference>
<reference evidence="7 8" key="1">
    <citation type="submission" date="2019-10" db="EMBL/GenBank/DDBJ databases">
        <title>Actinomadura rubteroloni sp. nov. and Actinomadura macrotermitis sp. nov., isolated from the gut of fungus growing-termite Macrotermes natalensis.</title>
        <authorList>
            <person name="Benndorf R."/>
            <person name="Martin K."/>
            <person name="Kuefner M."/>
            <person name="De Beer W."/>
            <person name="Kaster A.-K."/>
            <person name="Vollmers J."/>
            <person name="Poulsen M."/>
            <person name="Beemelmanns C."/>
        </authorList>
    </citation>
    <scope>NUCLEOTIDE SEQUENCE [LARGE SCALE GENOMIC DNA]</scope>
    <source>
        <strain evidence="7 8">RB68</strain>
    </source>
</reference>
<evidence type="ECO:0000256" key="4">
    <source>
        <dbReference type="PROSITE-ProRule" id="PRU00169"/>
    </source>
</evidence>
<dbReference type="PANTHER" id="PTHR44688:SF16">
    <property type="entry name" value="DNA-BINDING TRANSCRIPTIONAL ACTIVATOR DEVR_DOSR"/>
    <property type="match status" value="1"/>
</dbReference>
<keyword evidence="1" id="KW-0805">Transcription regulation</keyword>
<comment type="caution">
    <text evidence="4">Lacks conserved residue(s) required for the propagation of feature annotation.</text>
</comment>
<evidence type="ECO:0000259" key="5">
    <source>
        <dbReference type="PROSITE" id="PS50043"/>
    </source>
</evidence>
<dbReference type="Gene3D" id="3.40.50.2300">
    <property type="match status" value="1"/>
</dbReference>
<proteinExistence type="predicted"/>
<organism evidence="7 8">
    <name type="scientific">Actinomadura macrotermitis</name>
    <dbReference type="NCBI Taxonomy" id="2585200"/>
    <lineage>
        <taxon>Bacteria</taxon>
        <taxon>Bacillati</taxon>
        <taxon>Actinomycetota</taxon>
        <taxon>Actinomycetes</taxon>
        <taxon>Streptosporangiales</taxon>
        <taxon>Thermomonosporaceae</taxon>
        <taxon>Actinomadura</taxon>
    </lineage>
</organism>
<name>A0A7K0BZC7_9ACTN</name>
<keyword evidence="2" id="KW-0238">DNA-binding</keyword>
<dbReference type="PRINTS" id="PR00038">
    <property type="entry name" value="HTHLUXR"/>
</dbReference>
<dbReference type="InterPro" id="IPR036388">
    <property type="entry name" value="WH-like_DNA-bd_sf"/>
</dbReference>
<dbReference type="Proteomes" id="UP000487268">
    <property type="component" value="Unassembled WGS sequence"/>
</dbReference>
<keyword evidence="3" id="KW-0804">Transcription</keyword>
<dbReference type="InterPro" id="IPR011006">
    <property type="entry name" value="CheY-like_superfamily"/>
</dbReference>
<evidence type="ECO:0000256" key="3">
    <source>
        <dbReference type="ARBA" id="ARBA00023163"/>
    </source>
</evidence>
<feature type="domain" description="HTH luxR-type" evidence="5">
    <location>
        <begin position="120"/>
        <end position="185"/>
    </location>
</feature>
<dbReference type="SUPFAM" id="SSF46894">
    <property type="entry name" value="C-terminal effector domain of the bipartite response regulators"/>
    <property type="match status" value="1"/>
</dbReference>
<feature type="domain" description="Response regulatory" evidence="6">
    <location>
        <begin position="10"/>
        <end position="120"/>
    </location>
</feature>
<dbReference type="CDD" id="cd06170">
    <property type="entry name" value="LuxR_C_like"/>
    <property type="match status" value="1"/>
</dbReference>
<dbReference type="EMBL" id="WEGH01000003">
    <property type="protein sequence ID" value="MQY06530.1"/>
    <property type="molecule type" value="Genomic_DNA"/>
</dbReference>
<dbReference type="OrthoDB" id="4172435at2"/>
<gene>
    <name evidence="7" type="primary">narL_2</name>
    <name evidence="7" type="ORF">ACRB68_46210</name>
</gene>
<dbReference type="AlphaFoldDB" id="A0A7K0BZC7"/>
<evidence type="ECO:0000256" key="2">
    <source>
        <dbReference type="ARBA" id="ARBA00023125"/>
    </source>
</evidence>
<dbReference type="InterPro" id="IPR016032">
    <property type="entry name" value="Sig_transdc_resp-reg_C-effctor"/>
</dbReference>
<accession>A0A7K0BZC7</accession>
<dbReference type="GO" id="GO:0006355">
    <property type="term" value="P:regulation of DNA-templated transcription"/>
    <property type="evidence" value="ECO:0007669"/>
    <property type="project" value="InterPro"/>
</dbReference>
<dbReference type="SUPFAM" id="SSF52172">
    <property type="entry name" value="CheY-like"/>
    <property type="match status" value="1"/>
</dbReference>